<feature type="domain" description="Ras-GEF" evidence="4">
    <location>
        <begin position="775"/>
        <end position="1044"/>
    </location>
</feature>
<organism evidence="7">
    <name type="scientific">Tetraodon nigroviridis</name>
    <name type="common">Spotted green pufferfish</name>
    <name type="synonym">Chelonodon nigroviridis</name>
    <dbReference type="NCBI Taxonomy" id="99883"/>
    <lineage>
        <taxon>Eukaryota</taxon>
        <taxon>Metazoa</taxon>
        <taxon>Chordata</taxon>
        <taxon>Craniata</taxon>
        <taxon>Vertebrata</taxon>
        <taxon>Euteleostomi</taxon>
        <taxon>Actinopterygii</taxon>
        <taxon>Neopterygii</taxon>
        <taxon>Teleostei</taxon>
        <taxon>Neoteleostei</taxon>
        <taxon>Acanthomorphata</taxon>
        <taxon>Eupercaria</taxon>
        <taxon>Tetraodontiformes</taxon>
        <taxon>Tetradontoidea</taxon>
        <taxon>Tetraodontidae</taxon>
        <taxon>Tetraodon</taxon>
    </lineage>
</organism>
<dbReference type="InterPro" id="IPR001895">
    <property type="entry name" value="RASGEF_cat_dom"/>
</dbReference>
<dbReference type="Gene3D" id="1.10.10.60">
    <property type="entry name" value="Homeodomain-like"/>
    <property type="match status" value="1"/>
</dbReference>
<dbReference type="Pfam" id="PF13837">
    <property type="entry name" value="Myb_DNA-bind_4"/>
    <property type="match status" value="1"/>
</dbReference>
<dbReference type="Pfam" id="PF00027">
    <property type="entry name" value="cNMP_binding"/>
    <property type="match status" value="1"/>
</dbReference>
<reference evidence="7" key="2">
    <citation type="submission" date="2004-02" db="EMBL/GenBank/DDBJ databases">
        <authorList>
            <consortium name="Genoscope"/>
            <consortium name="Whitehead Institute Centre for Genome Research"/>
        </authorList>
    </citation>
    <scope>NUCLEOTIDE SEQUENCE</scope>
</reference>
<dbReference type="PROSITE" id="PS00889">
    <property type="entry name" value="CNMP_BINDING_2"/>
    <property type="match status" value="1"/>
</dbReference>
<dbReference type="FunFam" id="2.60.120.10:FF:000043">
    <property type="entry name" value="cGMP-dependent protein kinase"/>
    <property type="match status" value="1"/>
</dbReference>
<evidence type="ECO:0000259" key="5">
    <source>
        <dbReference type="PROSITE" id="PS50042"/>
    </source>
</evidence>
<dbReference type="InterPro" id="IPR023578">
    <property type="entry name" value="Ras_GEF_dom_sf"/>
</dbReference>
<evidence type="ECO:0000256" key="1">
    <source>
        <dbReference type="ARBA" id="ARBA00022658"/>
    </source>
</evidence>
<dbReference type="GO" id="GO:0007265">
    <property type="term" value="P:Ras protein signal transduction"/>
    <property type="evidence" value="ECO:0007669"/>
    <property type="project" value="TreeGrafter"/>
</dbReference>
<dbReference type="GO" id="GO:0005085">
    <property type="term" value="F:guanyl-nucleotide exchange factor activity"/>
    <property type="evidence" value="ECO:0007669"/>
    <property type="project" value="UniProtKB-KW"/>
</dbReference>
<dbReference type="CDD" id="cd00155">
    <property type="entry name" value="RasGEF"/>
    <property type="match status" value="1"/>
</dbReference>
<evidence type="ECO:0000256" key="3">
    <source>
        <dbReference type="SAM" id="MobiDB-lite"/>
    </source>
</evidence>
<proteinExistence type="predicted"/>
<feature type="non-terminal residue" evidence="7">
    <location>
        <position position="1440"/>
    </location>
</feature>
<dbReference type="InterPro" id="IPR035892">
    <property type="entry name" value="C2_domain_sf"/>
</dbReference>
<dbReference type="PROSITE" id="PS50212">
    <property type="entry name" value="RASGEF_NTER"/>
    <property type="match status" value="1"/>
</dbReference>
<feature type="region of interest" description="Disordered" evidence="3">
    <location>
        <begin position="1"/>
        <end position="23"/>
    </location>
</feature>
<dbReference type="SUPFAM" id="SSF48366">
    <property type="entry name" value="Ras GEF"/>
    <property type="match status" value="1"/>
</dbReference>
<feature type="region of interest" description="Disordered" evidence="3">
    <location>
        <begin position="1188"/>
        <end position="1239"/>
    </location>
</feature>
<keyword evidence="1 2" id="KW-0344">Guanine-nucleotide releasing factor</keyword>
<dbReference type="PANTHER" id="PTHR23113">
    <property type="entry name" value="GUANINE NUCLEOTIDE EXCHANGE FACTOR"/>
    <property type="match status" value="1"/>
</dbReference>
<dbReference type="SMART" id="SM00147">
    <property type="entry name" value="RasGEF"/>
    <property type="match status" value="1"/>
</dbReference>
<dbReference type="Gene3D" id="1.20.870.10">
    <property type="entry name" value="Son of sevenless (SoS) protein Chain: S domain 1"/>
    <property type="match status" value="1"/>
</dbReference>
<gene>
    <name evidence="7" type="ORF">GSTENG00030971001</name>
</gene>
<name>Q4RPR0_TETNG</name>
<dbReference type="InterPro" id="IPR036964">
    <property type="entry name" value="RASGEF_cat_dom_sf"/>
</dbReference>
<dbReference type="InterPro" id="IPR000595">
    <property type="entry name" value="cNMP-bd_dom"/>
</dbReference>
<dbReference type="KEGG" id="tng:GSTEN00030971G001"/>
<reference evidence="7" key="1">
    <citation type="journal article" date="2004" name="Nature">
        <title>Genome duplication in the teleost fish Tetraodon nigroviridis reveals the early vertebrate proto-karyotype.</title>
        <authorList>
            <person name="Jaillon O."/>
            <person name="Aury J.-M."/>
            <person name="Brunet F."/>
            <person name="Petit J.-L."/>
            <person name="Stange-Thomann N."/>
            <person name="Mauceli E."/>
            <person name="Bouneau L."/>
            <person name="Fischer C."/>
            <person name="Ozouf-Costaz C."/>
            <person name="Bernot A."/>
            <person name="Nicaud S."/>
            <person name="Jaffe D."/>
            <person name="Fisher S."/>
            <person name="Lutfalla G."/>
            <person name="Dossat C."/>
            <person name="Segurens B."/>
            <person name="Dasilva C."/>
            <person name="Salanoubat M."/>
            <person name="Levy M."/>
            <person name="Boudet N."/>
            <person name="Castellano S."/>
            <person name="Anthouard V."/>
            <person name="Jubin C."/>
            <person name="Castelli V."/>
            <person name="Katinka M."/>
            <person name="Vacherie B."/>
            <person name="Biemont C."/>
            <person name="Skalli Z."/>
            <person name="Cattolico L."/>
            <person name="Poulain J."/>
            <person name="De Berardinis V."/>
            <person name="Cruaud C."/>
            <person name="Duprat S."/>
            <person name="Brottier P."/>
            <person name="Coutanceau J.-P."/>
            <person name="Gouzy J."/>
            <person name="Parra G."/>
            <person name="Lardier G."/>
            <person name="Chapple C."/>
            <person name="McKernan K.J."/>
            <person name="McEwan P."/>
            <person name="Bosak S."/>
            <person name="Kellis M."/>
            <person name="Volff J.-N."/>
            <person name="Guigo R."/>
            <person name="Zody M.C."/>
            <person name="Mesirov J."/>
            <person name="Lindblad-Toh K."/>
            <person name="Birren B."/>
            <person name="Nusbaum C."/>
            <person name="Kahn D."/>
            <person name="Robinson-Rechavi M."/>
            <person name="Laudet V."/>
            <person name="Schachter V."/>
            <person name="Quetier F."/>
            <person name="Saurin W."/>
            <person name="Scarpelli C."/>
            <person name="Wincker P."/>
            <person name="Lander E.S."/>
            <person name="Weissenbach J."/>
            <person name="Roest Crollius H."/>
        </authorList>
    </citation>
    <scope>NUCLEOTIDE SEQUENCE [LARGE SCALE GENOMIC DNA]</scope>
</reference>
<dbReference type="PROSITE" id="PS50009">
    <property type="entry name" value="RASGEF_CAT"/>
    <property type="match status" value="1"/>
</dbReference>
<dbReference type="EMBL" id="CAAE01015007">
    <property type="protein sequence ID" value="CAG09622.1"/>
    <property type="molecule type" value="Genomic_DNA"/>
</dbReference>
<feature type="domain" description="Cyclic nucleotide-binding" evidence="5">
    <location>
        <begin position="1389"/>
        <end position="1440"/>
    </location>
</feature>
<dbReference type="PANTHER" id="PTHR23113:SF197">
    <property type="entry name" value="RAS-GEF DOMAIN-CONTAINING FAMILY MEMBER 1B"/>
    <property type="match status" value="1"/>
</dbReference>
<dbReference type="SMART" id="SM00229">
    <property type="entry name" value="RasGEFN"/>
    <property type="match status" value="1"/>
</dbReference>
<dbReference type="CDD" id="cd06224">
    <property type="entry name" value="REM"/>
    <property type="match status" value="1"/>
</dbReference>
<dbReference type="GO" id="GO:0005886">
    <property type="term" value="C:plasma membrane"/>
    <property type="evidence" value="ECO:0007669"/>
    <property type="project" value="TreeGrafter"/>
</dbReference>
<dbReference type="PROSITE" id="PS00888">
    <property type="entry name" value="CNMP_BINDING_1"/>
    <property type="match status" value="2"/>
</dbReference>
<dbReference type="FunFam" id="1.10.10.60:FF:000032">
    <property type="entry name" value="Zinc finger and SCAN domain-containing 20"/>
    <property type="match status" value="1"/>
</dbReference>
<dbReference type="PROSITE" id="PS00720">
    <property type="entry name" value="RASGEF"/>
    <property type="match status" value="1"/>
</dbReference>
<dbReference type="Pfam" id="PF21494">
    <property type="entry name" value="PKC_C2"/>
    <property type="match status" value="1"/>
</dbReference>
<feature type="domain" description="N-terminal Ras-GEF" evidence="6">
    <location>
        <begin position="604"/>
        <end position="734"/>
    </location>
</feature>
<evidence type="ECO:0000259" key="4">
    <source>
        <dbReference type="PROSITE" id="PS50009"/>
    </source>
</evidence>
<dbReference type="PRINTS" id="PR00103">
    <property type="entry name" value="CAMPKINASE"/>
</dbReference>
<comment type="caution">
    <text evidence="7">The sequence shown here is derived from an EMBL/GenBank/DDBJ whole genome shotgun (WGS) entry which is preliminary data.</text>
</comment>
<dbReference type="Pfam" id="PF00618">
    <property type="entry name" value="RasGEF_N"/>
    <property type="match status" value="1"/>
</dbReference>
<dbReference type="InterPro" id="IPR019804">
    <property type="entry name" value="Ras_G-nucl-exch_fac_CS"/>
</dbReference>
<protein>
    <submittedName>
        <fullName evidence="7">(spotted green pufferfish) hypothetical protein</fullName>
    </submittedName>
</protein>
<feature type="domain" description="Cyclic nucleotide-binding" evidence="5">
    <location>
        <begin position="1271"/>
        <end position="1386"/>
    </location>
</feature>
<accession>Q4RPR0</accession>
<feature type="compositionally biased region" description="Polar residues" evidence="3">
    <location>
        <begin position="218"/>
        <end position="239"/>
    </location>
</feature>
<evidence type="ECO:0000313" key="7">
    <source>
        <dbReference type="EMBL" id="CAG09622.1"/>
    </source>
</evidence>
<dbReference type="PROSITE" id="PS50042">
    <property type="entry name" value="CNMP_BINDING_3"/>
    <property type="match status" value="2"/>
</dbReference>
<evidence type="ECO:0000256" key="2">
    <source>
        <dbReference type="PROSITE-ProRule" id="PRU00168"/>
    </source>
</evidence>
<evidence type="ECO:0000259" key="6">
    <source>
        <dbReference type="PROSITE" id="PS50212"/>
    </source>
</evidence>
<dbReference type="Gene3D" id="2.60.40.150">
    <property type="entry name" value="C2 domain"/>
    <property type="match status" value="1"/>
</dbReference>
<sequence length="1440" mass="163618">MNPAVINSTNSVSTTKRKREAERSVNWTVEETRVLLCAWSDQRIQKSLAENLRNRHVFKHLSARMSEMGFTRSPHQCRLRVKTLKANYVRAKLQRNVDGLKSCTFKYFTEMDAVLGRRSVGGNEGPYIAAPDQMTDFPFQSGERKQCSLPYSNGDTVRRRFAFLERRGPRLSSLEEGEHRFSWQLDSDIKLEDGEHSADVFDFSSQQRDLCQEDDQESSTNGEIVGTQENSLDTPSTQGLAPPPAPTPAPVDSSTVSPLQAAPNPGPSSLPTAAHCQTDSSCLEPIVRHLSDCFQRLVSDTRGLLVQLENQRQDQAGWHQELLAQWLQREECRQREMAEREERREKARMEHEMRVLELLTRLTREHRCKSAELKRSQAAEEEVEHRPEAVIHSGGGCISGRSHPERQHPVFICPNFGGGAAAAAHPSLRCVKVASDGCFGWRIRIPREVLTRITVCRGVTQPSAAMAPFLRIAFSSYELGVLPQLADPPFCAIKLKEALTTERGKTLVQRKPTMYPAWKASFDAHIYEGRVLEVLLMKTAEEPLAEVTVGVSVLAERCKKANGHAEFWDNMPQTPPLTGPNSSSYNNNNLYQTKDESYPGLYYHDNNLVSGSLEALIHHLVPTVDYYPDRTYIFTFLLSSRLFMHPYELMSKVCHLCMEQQRLGDPQADKKRVRKLTPKILQLLTEWTETFPYDFRDERMMRSLKELTHRLACGEEVYRKAVGQMSQGLIRRLTVQSQYEEALVKINATAAERLAAVKAKPQASIQRDMLSICSDPFTVAQQLTHIELERISYIGPEEFVQAFVQKDPLDNDKSCFSDRKKASNLEAYVEWFNRLSYLVATEICMVSQELLGRNPGSVLAAAGTLSPVKKKHRARVIEFFIDVARECFNIGNFNSLMAIISGMNMSPVSRLKKTWSKVKTAKFDILEHQMDPSSNFYNYRTALRGATQRSVTANSSREKIVIPFFSLLIKDIYFLNEGCASRLPNGHINFEKFWELAKQVSEFMTWKKVECPFEKDRKILQYLLTAPAFTEDALYLASYESEGPENHMEKDRWKSLRKPGETDRRLMRILAVQERRSSFRAGGSESGGKMGNGSMKSKRYKNADGSVTASNSWTHKDGRRFKNGSLDSLRARVEELEREGKRRDEALQAKEQQIRSLQEQLAKQTQVLAELSEELQSKCIQLNHLQDAMKGQGSGGGGAPRPPSVRKAGKSSPNLSLRVKESLNRRRGAKAGVSAEPTSSGLPKFCFEQARVPKDASVKRLLTDALNKNQYLRRLELQQIKDIVECMYERTYQRGEYVIKQGEPGNHLFVLADGTLDVFQHNKLLTSITVWTTFGELAILYNCTRTASVRAVNNVRTWALDREVFQSIMRRTAEMRHEQYRNFLRSVSLLANLPEDKLSKIVDCLEVEYYDKGEFIIREGEEGSTFYIIAQGKVMCFQNI</sequence>
<dbReference type="SUPFAM" id="SSF51206">
    <property type="entry name" value="cAMP-binding domain-like"/>
    <property type="match status" value="2"/>
</dbReference>
<dbReference type="InterPro" id="IPR044822">
    <property type="entry name" value="Myb_DNA-bind_4"/>
</dbReference>
<dbReference type="InterPro" id="IPR018488">
    <property type="entry name" value="cNMP-bd_CS"/>
</dbReference>
<feature type="region of interest" description="Disordered" evidence="3">
    <location>
        <begin position="202"/>
        <end position="273"/>
    </location>
</feature>
<dbReference type="InterPro" id="IPR014710">
    <property type="entry name" value="RmlC-like_jellyroll"/>
</dbReference>
<dbReference type="SUPFAM" id="SSF49562">
    <property type="entry name" value="C2 domain (Calcium/lipid-binding domain, CaLB)"/>
    <property type="match status" value="1"/>
</dbReference>
<dbReference type="Gene3D" id="1.10.840.10">
    <property type="entry name" value="Ras guanine-nucleotide exchange factors catalytic domain"/>
    <property type="match status" value="1"/>
</dbReference>
<feature type="compositionally biased region" description="Polar residues" evidence="3">
    <location>
        <begin position="1"/>
        <end position="14"/>
    </location>
</feature>
<dbReference type="CDD" id="cd00038">
    <property type="entry name" value="CAP_ED"/>
    <property type="match status" value="2"/>
</dbReference>
<feature type="region of interest" description="Disordered" evidence="3">
    <location>
        <begin position="1077"/>
        <end position="1122"/>
    </location>
</feature>
<dbReference type="OrthoDB" id="63267at2759"/>
<dbReference type="InterPro" id="IPR000651">
    <property type="entry name" value="Ras-like_Gua-exchang_fac_N"/>
</dbReference>
<dbReference type="Pfam" id="PF00617">
    <property type="entry name" value="RasGEF"/>
    <property type="match status" value="1"/>
</dbReference>
<dbReference type="FunFam" id="1.20.870.10:FF:000007">
    <property type="entry name" value="Ras-GEF domain-containing family member 1B"/>
    <property type="match status" value="1"/>
</dbReference>
<dbReference type="InterPro" id="IPR008937">
    <property type="entry name" value="Ras-like_GEF"/>
</dbReference>
<dbReference type="SMART" id="SM00100">
    <property type="entry name" value="cNMP"/>
    <property type="match status" value="1"/>
</dbReference>
<dbReference type="Gene3D" id="2.60.120.10">
    <property type="entry name" value="Jelly Rolls"/>
    <property type="match status" value="2"/>
</dbReference>
<dbReference type="InterPro" id="IPR018490">
    <property type="entry name" value="cNMP-bd_dom_sf"/>
</dbReference>